<evidence type="ECO:0000256" key="2">
    <source>
        <dbReference type="ARBA" id="ARBA00004613"/>
    </source>
</evidence>
<protein>
    <recommendedName>
        <fullName evidence="3">chitinase</fullName>
        <ecNumber evidence="3">3.2.1.14</ecNumber>
    </recommendedName>
</protein>
<name>A0AA38R5R9_9PEZI</name>
<feature type="chain" id="PRO_5041413979" description="chitinase" evidence="13">
    <location>
        <begin position="22"/>
        <end position="387"/>
    </location>
</feature>
<proteinExistence type="inferred from homology"/>
<dbReference type="EC" id="3.2.1.14" evidence="3"/>
<dbReference type="InterPro" id="IPR017853">
    <property type="entry name" value="GH"/>
</dbReference>
<gene>
    <name evidence="15" type="ORF">NKR19_g8640</name>
</gene>
<evidence type="ECO:0000256" key="3">
    <source>
        <dbReference type="ARBA" id="ARBA00012729"/>
    </source>
</evidence>
<evidence type="ECO:0000256" key="6">
    <source>
        <dbReference type="ARBA" id="ARBA00022801"/>
    </source>
</evidence>
<dbReference type="GO" id="GO:0000272">
    <property type="term" value="P:polysaccharide catabolic process"/>
    <property type="evidence" value="ECO:0007669"/>
    <property type="project" value="UniProtKB-KW"/>
</dbReference>
<evidence type="ECO:0000256" key="13">
    <source>
        <dbReference type="SAM" id="SignalP"/>
    </source>
</evidence>
<keyword evidence="5" id="KW-0147">Chitin-binding</keyword>
<dbReference type="InterPro" id="IPR001579">
    <property type="entry name" value="Glyco_hydro_18_chit_AS"/>
</dbReference>
<dbReference type="Pfam" id="PF00704">
    <property type="entry name" value="Glyco_hydro_18"/>
    <property type="match status" value="1"/>
</dbReference>
<dbReference type="GO" id="GO:0006032">
    <property type="term" value="P:chitin catabolic process"/>
    <property type="evidence" value="ECO:0007669"/>
    <property type="project" value="UniProtKB-KW"/>
</dbReference>
<keyword evidence="8" id="KW-0119">Carbohydrate metabolism</keyword>
<sequence length="387" mass="40931">MQLRIILFLCLGALANPVISAQPRHDLRRYDNSTFSSKATAASYRFAADTHRNLAVYFGKTALSLQTNLSAQCEDSNVDIVILGFLLNVLGPGGLPTMAINNTAGELCEPPNASMLAAGGTALKRCSTLQSHIVACQDLGKKVFISIGGAKGTQTFASQAEAEKAANVLWDLFGSGTGLNVSLRPFGESVTVDGFDIDNETGDGNYYPDFVTKLRSLTKSQSEKQYFLSAAPACYFPNPSAPVEMLTQMDFVWPQFYGSPSCNIGTSNFTNSFTTWSSRLDAGNKPRLFIGGASWSEATSTGGYVPPQQLNQTILSSVASVGTSKFGGVMLWDGAYGHTTMDPETGLDIIGVAKGSLLMSGANVKRKGGPNALFPVVATVVGLGLLA</sequence>
<evidence type="ECO:0000313" key="15">
    <source>
        <dbReference type="EMBL" id="KAJ9134524.1"/>
    </source>
</evidence>
<dbReference type="PROSITE" id="PS51910">
    <property type="entry name" value="GH18_2"/>
    <property type="match status" value="1"/>
</dbReference>
<dbReference type="PANTHER" id="PTHR45708:SF49">
    <property type="entry name" value="ENDOCHITINASE"/>
    <property type="match status" value="1"/>
</dbReference>
<comment type="catalytic activity">
    <reaction evidence="1">
        <text>Random endo-hydrolysis of N-acetyl-beta-D-glucosaminide (1-&gt;4)-beta-linkages in chitin and chitodextrins.</text>
        <dbReference type="EC" id="3.2.1.14"/>
    </reaction>
</comment>
<dbReference type="Proteomes" id="UP001174691">
    <property type="component" value="Unassembled WGS sequence"/>
</dbReference>
<keyword evidence="10" id="KW-0624">Polysaccharide degradation</keyword>
<dbReference type="GO" id="GO:0008061">
    <property type="term" value="F:chitin binding"/>
    <property type="evidence" value="ECO:0007669"/>
    <property type="project" value="UniProtKB-KW"/>
</dbReference>
<keyword evidence="9 11" id="KW-0326">Glycosidase</keyword>
<evidence type="ECO:0000256" key="12">
    <source>
        <dbReference type="RuleBase" id="RU004453"/>
    </source>
</evidence>
<dbReference type="InterPro" id="IPR001223">
    <property type="entry name" value="Glyco_hydro18_cat"/>
</dbReference>
<evidence type="ECO:0000259" key="14">
    <source>
        <dbReference type="PROSITE" id="PS51910"/>
    </source>
</evidence>
<evidence type="ECO:0000256" key="9">
    <source>
        <dbReference type="ARBA" id="ARBA00023295"/>
    </source>
</evidence>
<evidence type="ECO:0000256" key="11">
    <source>
        <dbReference type="RuleBase" id="RU000489"/>
    </source>
</evidence>
<evidence type="ECO:0000256" key="8">
    <source>
        <dbReference type="ARBA" id="ARBA00023277"/>
    </source>
</evidence>
<dbReference type="PROSITE" id="PS01095">
    <property type="entry name" value="GH18_1"/>
    <property type="match status" value="1"/>
</dbReference>
<keyword evidence="6 11" id="KW-0378">Hydrolase</keyword>
<feature type="signal peptide" evidence="13">
    <location>
        <begin position="1"/>
        <end position="21"/>
    </location>
</feature>
<evidence type="ECO:0000313" key="16">
    <source>
        <dbReference type="Proteomes" id="UP001174691"/>
    </source>
</evidence>
<accession>A0AA38R5R9</accession>
<keyword evidence="16" id="KW-1185">Reference proteome</keyword>
<evidence type="ECO:0000256" key="4">
    <source>
        <dbReference type="ARBA" id="ARBA00022525"/>
    </source>
</evidence>
<evidence type="ECO:0000256" key="5">
    <source>
        <dbReference type="ARBA" id="ARBA00022669"/>
    </source>
</evidence>
<dbReference type="SUPFAM" id="SSF51445">
    <property type="entry name" value="(Trans)glycosidases"/>
    <property type="match status" value="1"/>
</dbReference>
<evidence type="ECO:0000256" key="1">
    <source>
        <dbReference type="ARBA" id="ARBA00000822"/>
    </source>
</evidence>
<evidence type="ECO:0000256" key="10">
    <source>
        <dbReference type="ARBA" id="ARBA00023326"/>
    </source>
</evidence>
<dbReference type="InterPro" id="IPR050542">
    <property type="entry name" value="Glycosyl_Hydrlase18_Chitinase"/>
</dbReference>
<comment type="similarity">
    <text evidence="12">Belongs to the glycosyl hydrolase 18 family.</text>
</comment>
<dbReference type="PANTHER" id="PTHR45708">
    <property type="entry name" value="ENDOCHITINASE"/>
    <property type="match status" value="1"/>
</dbReference>
<organism evidence="15 16">
    <name type="scientific">Coniochaeta hoffmannii</name>
    <dbReference type="NCBI Taxonomy" id="91930"/>
    <lineage>
        <taxon>Eukaryota</taxon>
        <taxon>Fungi</taxon>
        <taxon>Dikarya</taxon>
        <taxon>Ascomycota</taxon>
        <taxon>Pezizomycotina</taxon>
        <taxon>Sordariomycetes</taxon>
        <taxon>Sordariomycetidae</taxon>
        <taxon>Coniochaetales</taxon>
        <taxon>Coniochaetaceae</taxon>
        <taxon>Coniochaeta</taxon>
    </lineage>
</organism>
<dbReference type="Gene3D" id="3.20.20.80">
    <property type="entry name" value="Glycosidases"/>
    <property type="match status" value="1"/>
</dbReference>
<comment type="subcellular location">
    <subcellularLocation>
        <location evidence="2">Secreted</location>
    </subcellularLocation>
</comment>
<dbReference type="EMBL" id="JANBVN010000181">
    <property type="protein sequence ID" value="KAJ9134524.1"/>
    <property type="molecule type" value="Genomic_DNA"/>
</dbReference>
<dbReference type="AlphaFoldDB" id="A0AA38R5R9"/>
<keyword evidence="4" id="KW-0964">Secreted</keyword>
<dbReference type="GO" id="GO:0005576">
    <property type="term" value="C:extracellular region"/>
    <property type="evidence" value="ECO:0007669"/>
    <property type="project" value="UniProtKB-SubCell"/>
</dbReference>
<feature type="domain" description="GH18" evidence="14">
    <location>
        <begin position="52"/>
        <end position="348"/>
    </location>
</feature>
<evidence type="ECO:0000256" key="7">
    <source>
        <dbReference type="ARBA" id="ARBA00023024"/>
    </source>
</evidence>
<reference evidence="15" key="1">
    <citation type="submission" date="2022-07" db="EMBL/GenBank/DDBJ databases">
        <title>Fungi with potential for degradation of polypropylene.</title>
        <authorList>
            <person name="Gostincar C."/>
        </authorList>
    </citation>
    <scope>NUCLEOTIDE SEQUENCE</scope>
    <source>
        <strain evidence="15">EXF-13287</strain>
    </source>
</reference>
<keyword evidence="7" id="KW-0146">Chitin degradation</keyword>
<comment type="caution">
    <text evidence="15">The sequence shown here is derived from an EMBL/GenBank/DDBJ whole genome shotgun (WGS) entry which is preliminary data.</text>
</comment>
<keyword evidence="13" id="KW-0732">Signal</keyword>
<dbReference type="GO" id="GO:0008843">
    <property type="term" value="F:endochitinase activity"/>
    <property type="evidence" value="ECO:0007669"/>
    <property type="project" value="UniProtKB-EC"/>
</dbReference>